<evidence type="ECO:0000256" key="3">
    <source>
        <dbReference type="ARBA" id="ARBA00022475"/>
    </source>
</evidence>
<dbReference type="PANTHER" id="PTHR43653:SF1">
    <property type="entry name" value="CYTOCHROME C-TYPE BIOGENESIS PROTEIN CCMF"/>
    <property type="match status" value="1"/>
</dbReference>
<evidence type="ECO:0000256" key="1">
    <source>
        <dbReference type="ARBA" id="ARBA00004429"/>
    </source>
</evidence>
<evidence type="ECO:0000256" key="2">
    <source>
        <dbReference type="ARBA" id="ARBA00009186"/>
    </source>
</evidence>
<dbReference type="Pfam" id="PF16327">
    <property type="entry name" value="CcmF_C"/>
    <property type="match status" value="1"/>
</dbReference>
<feature type="transmembrane region" description="Helical" evidence="10">
    <location>
        <begin position="307"/>
        <end position="327"/>
    </location>
</feature>
<feature type="transmembrane region" description="Helical" evidence="10">
    <location>
        <begin position="175"/>
        <end position="196"/>
    </location>
</feature>
<evidence type="ECO:0000313" key="13">
    <source>
        <dbReference type="EMBL" id="KNZ70613.1"/>
    </source>
</evidence>
<feature type="transmembrane region" description="Helical" evidence="10">
    <location>
        <begin position="446"/>
        <end position="465"/>
    </location>
</feature>
<name>A0A0L6W5G7_9FIRM</name>
<evidence type="ECO:0000256" key="6">
    <source>
        <dbReference type="ARBA" id="ARBA00022748"/>
    </source>
</evidence>
<proteinExistence type="inferred from homology"/>
<keyword evidence="6" id="KW-0201">Cytochrome c-type biogenesis</keyword>
<feature type="transmembrane region" description="Helical" evidence="10">
    <location>
        <begin position="208"/>
        <end position="227"/>
    </location>
</feature>
<evidence type="ECO:0000313" key="14">
    <source>
        <dbReference type="Proteomes" id="UP000037175"/>
    </source>
</evidence>
<comment type="caution">
    <text evidence="13">The sequence shown here is derived from an EMBL/GenBank/DDBJ whole genome shotgun (WGS) entry which is preliminary data.</text>
</comment>
<feature type="transmembrane region" description="Helical" evidence="10">
    <location>
        <begin position="122"/>
        <end position="141"/>
    </location>
</feature>
<comment type="similarity">
    <text evidence="2">Belongs to the CcmF/CycK/Ccl1/NrfE/CcsA family.</text>
</comment>
<protein>
    <submittedName>
        <fullName evidence="13">Cytochrome c assembly protein</fullName>
    </submittedName>
</protein>
<dbReference type="Pfam" id="PF01578">
    <property type="entry name" value="Cytochrom_C_asm"/>
    <property type="match status" value="1"/>
</dbReference>
<feature type="transmembrane region" description="Helical" evidence="10">
    <location>
        <begin position="348"/>
        <end position="371"/>
    </location>
</feature>
<dbReference type="EMBL" id="LGTE01000003">
    <property type="protein sequence ID" value="KNZ70613.1"/>
    <property type="molecule type" value="Genomic_DNA"/>
</dbReference>
<dbReference type="Proteomes" id="UP000037175">
    <property type="component" value="Unassembled WGS sequence"/>
</dbReference>
<feature type="transmembrane region" description="Helical" evidence="10">
    <location>
        <begin position="6"/>
        <end position="29"/>
    </location>
</feature>
<dbReference type="InterPro" id="IPR003568">
    <property type="entry name" value="Cyt_c_biogenesis_CcmF"/>
</dbReference>
<accession>A0A0L6W5G7</accession>
<dbReference type="RefSeq" id="WP_013121125.1">
    <property type="nucleotide sequence ID" value="NZ_LGTE01000003.1"/>
</dbReference>
<organism evidence="13 14">
    <name type="scientific">Thermincola ferriacetica</name>
    <dbReference type="NCBI Taxonomy" id="281456"/>
    <lineage>
        <taxon>Bacteria</taxon>
        <taxon>Bacillati</taxon>
        <taxon>Bacillota</taxon>
        <taxon>Clostridia</taxon>
        <taxon>Eubacteriales</taxon>
        <taxon>Thermincolaceae</taxon>
        <taxon>Thermincola</taxon>
    </lineage>
</organism>
<evidence type="ECO:0000256" key="10">
    <source>
        <dbReference type="SAM" id="Phobius"/>
    </source>
</evidence>
<feature type="transmembrane region" description="Helical" evidence="10">
    <location>
        <begin position="494"/>
        <end position="516"/>
    </location>
</feature>
<feature type="transmembrane region" description="Helical" evidence="10">
    <location>
        <begin position="391"/>
        <end position="411"/>
    </location>
</feature>
<feature type="transmembrane region" description="Helical" evidence="10">
    <location>
        <begin position="274"/>
        <end position="295"/>
    </location>
</feature>
<evidence type="ECO:0000256" key="9">
    <source>
        <dbReference type="ARBA" id="ARBA00037230"/>
    </source>
</evidence>
<keyword evidence="8 10" id="KW-0472">Membrane</keyword>
<feature type="transmembrane region" description="Helical" evidence="10">
    <location>
        <begin position="247"/>
        <end position="262"/>
    </location>
</feature>
<dbReference type="PANTHER" id="PTHR43653">
    <property type="entry name" value="CYTOCHROME C ASSEMBLY PROTEIN-RELATED"/>
    <property type="match status" value="1"/>
</dbReference>
<evidence type="ECO:0000256" key="8">
    <source>
        <dbReference type="ARBA" id="ARBA00023136"/>
    </source>
</evidence>
<keyword evidence="5 10" id="KW-0812">Transmembrane</keyword>
<feature type="domain" description="Cytochrome c-type biogenesis protein CcmF C-terminal" evidence="12">
    <location>
        <begin position="312"/>
        <end position="637"/>
    </location>
</feature>
<evidence type="ECO:0000256" key="5">
    <source>
        <dbReference type="ARBA" id="ARBA00022692"/>
    </source>
</evidence>
<keyword evidence="7 10" id="KW-1133">Transmembrane helix</keyword>
<dbReference type="PRINTS" id="PR01411">
    <property type="entry name" value="CCMFBIOGNSIS"/>
</dbReference>
<dbReference type="GO" id="GO:0005886">
    <property type="term" value="C:plasma membrane"/>
    <property type="evidence" value="ECO:0007669"/>
    <property type="project" value="UniProtKB-SubCell"/>
</dbReference>
<dbReference type="InterPro" id="IPR003567">
    <property type="entry name" value="Cyt_c_biogenesis"/>
</dbReference>
<comment type="subcellular location">
    <subcellularLocation>
        <location evidence="1">Cell inner membrane</location>
        <topology evidence="1">Multi-pass membrane protein</topology>
    </subcellularLocation>
</comment>
<sequence>MIADLGYLSLMLAFGLSLYVIIANAVAIKTDNERLKTSAKGAVYGIALLTTIASLALLYSLAVSDFSIKYVYSYTSTDLPLFYKLSAWWAGNEGSLLLWVWVLAIYAAIVVRADKLKEMTPWVAIIMMINAAFFLFMMAFVTNPFEKLAFAPAEGQGLNPMLQNPGMVIHPVTTYLGYVGFLIPFAFSMAGLILKTTDDAWIKVTRRWTVIAWLFLTIGNLSGGQWAYVELGWGGYWAWDPVENASFMPWLTGSAFLHSVMIQERKNMLKIWNILLIIITYVLTLFGTFLVRSGILTSVHAFGNSDLGKFFLAFTVSALVASLWLMVDRLHMLKEEKQFESYISKESSFLFNNLVLLGITFATFWGTVFPILSEAVTGKKITVSIPFFNAVNAPLGLALFLLMGICPLIAWRKASMANLMKNFLVPVGATAVFALISIIMGMKPMAVLAFSIAFFALAATIYDTVKGIIARRKLTGEAMPVAAGKLLIRNRRRYGGYIIHIGLILILIGIIGSHTYDVQVPKSLKLGESVKVQEYNIKYDRLAERKVGKNDEVYAQLEVWKGDKYLGIMEPSRIFYPTHPNPSTEVAIHSGYDEDLYLILADWDQQGTSTFKILINPLVKWMWIGGWVTVFGTIFALWPGRGSAVGGKYIQRS</sequence>
<dbReference type="InterPro" id="IPR032523">
    <property type="entry name" value="CcmF_C"/>
</dbReference>
<dbReference type="GO" id="GO:0017004">
    <property type="term" value="P:cytochrome complex assembly"/>
    <property type="evidence" value="ECO:0007669"/>
    <property type="project" value="UniProtKB-KW"/>
</dbReference>
<evidence type="ECO:0000259" key="11">
    <source>
        <dbReference type="Pfam" id="PF01578"/>
    </source>
</evidence>
<dbReference type="InterPro" id="IPR002541">
    <property type="entry name" value="Cyt_c_assembly"/>
</dbReference>
<evidence type="ECO:0000256" key="7">
    <source>
        <dbReference type="ARBA" id="ARBA00022989"/>
    </source>
</evidence>
<dbReference type="PATRIC" id="fig|281456.6.peg.843"/>
<feature type="transmembrane region" description="Helical" evidence="10">
    <location>
        <begin position="87"/>
        <end position="110"/>
    </location>
</feature>
<keyword evidence="14" id="KW-1185">Reference proteome</keyword>
<evidence type="ECO:0000259" key="12">
    <source>
        <dbReference type="Pfam" id="PF16327"/>
    </source>
</evidence>
<keyword evidence="3" id="KW-1003">Cell membrane</keyword>
<keyword evidence="4" id="KW-0997">Cell inner membrane</keyword>
<dbReference type="GO" id="GO:0015232">
    <property type="term" value="F:heme transmembrane transporter activity"/>
    <property type="evidence" value="ECO:0007669"/>
    <property type="project" value="InterPro"/>
</dbReference>
<dbReference type="GO" id="GO:0020037">
    <property type="term" value="F:heme binding"/>
    <property type="evidence" value="ECO:0007669"/>
    <property type="project" value="InterPro"/>
</dbReference>
<feature type="domain" description="Cytochrome c assembly protein" evidence="11">
    <location>
        <begin position="89"/>
        <end position="293"/>
    </location>
</feature>
<dbReference type="AlphaFoldDB" id="A0A0L6W5G7"/>
<dbReference type="PRINTS" id="PR01410">
    <property type="entry name" value="CCBIOGENESIS"/>
</dbReference>
<feature type="transmembrane region" description="Helical" evidence="10">
    <location>
        <begin position="41"/>
        <end position="62"/>
    </location>
</feature>
<feature type="transmembrane region" description="Helical" evidence="10">
    <location>
        <begin position="423"/>
        <end position="440"/>
    </location>
</feature>
<comment type="function">
    <text evidence="9">Required for the biogenesis of c-type cytochromes. Possible subunit of a heme lyase.</text>
</comment>
<feature type="transmembrane region" description="Helical" evidence="10">
    <location>
        <begin position="621"/>
        <end position="638"/>
    </location>
</feature>
<evidence type="ECO:0000256" key="4">
    <source>
        <dbReference type="ARBA" id="ARBA00022519"/>
    </source>
</evidence>
<reference evidence="14" key="1">
    <citation type="submission" date="2015-07" db="EMBL/GenBank/DDBJ databases">
        <title>Complete Genome of Thermincola ferriacetica strain Z-0001T.</title>
        <authorList>
            <person name="Lusk B."/>
            <person name="Badalamenti J.P."/>
            <person name="Parameswaran P."/>
            <person name="Bond D.R."/>
            <person name="Torres C.I."/>
        </authorList>
    </citation>
    <scope>NUCLEOTIDE SEQUENCE [LARGE SCALE GENOMIC DNA]</scope>
    <source>
        <strain evidence="14">Z-0001</strain>
    </source>
</reference>
<gene>
    <name evidence="13" type="ORF">Tfer_0797</name>
</gene>